<comment type="caution">
    <text evidence="1">The sequence shown here is derived from an EMBL/GenBank/DDBJ whole genome shotgun (WGS) entry which is preliminary data.</text>
</comment>
<evidence type="ECO:0000313" key="2">
    <source>
        <dbReference type="Proteomes" id="UP001139485"/>
    </source>
</evidence>
<name>A0A9X2D7I3_9ACTN</name>
<dbReference type="RefSeq" id="WP_250827179.1">
    <property type="nucleotide sequence ID" value="NZ_JAMOIL010000010.1"/>
</dbReference>
<dbReference type="Proteomes" id="UP001139485">
    <property type="component" value="Unassembled WGS sequence"/>
</dbReference>
<proteinExistence type="predicted"/>
<sequence>MTATSHRRGEILRAVIAAADHRCDGLLPTDVPGVRTATHPAFADDLDLLGALQLRWHARLAGRIEREQSAGRSAGHRTLADAVVAAWRATADEMPGVRLVLDRAATAPADERTAAAFARARAKEHATLAVAAGLAGTSDAEDPRALAAGERLEEAARLGWTPAPRRPVGQRRTLVDRLRAVLAA</sequence>
<organism evidence="1 2">
    <name type="scientific">Nocardioides bruguierae</name>
    <dbReference type="NCBI Taxonomy" id="2945102"/>
    <lineage>
        <taxon>Bacteria</taxon>
        <taxon>Bacillati</taxon>
        <taxon>Actinomycetota</taxon>
        <taxon>Actinomycetes</taxon>
        <taxon>Propionibacteriales</taxon>
        <taxon>Nocardioidaceae</taxon>
        <taxon>Nocardioides</taxon>
    </lineage>
</organism>
<gene>
    <name evidence="1" type="ORF">M8330_09245</name>
</gene>
<dbReference type="AlphaFoldDB" id="A0A9X2D7I3"/>
<keyword evidence="2" id="KW-1185">Reference proteome</keyword>
<accession>A0A9X2D7I3</accession>
<reference evidence="1" key="1">
    <citation type="submission" date="2022-05" db="EMBL/GenBank/DDBJ databases">
        <authorList>
            <person name="Tuo L."/>
        </authorList>
    </citation>
    <scope>NUCLEOTIDE SEQUENCE</scope>
    <source>
        <strain evidence="1">BSK12Z-4</strain>
    </source>
</reference>
<protein>
    <submittedName>
        <fullName evidence="1">Uncharacterized protein</fullName>
    </submittedName>
</protein>
<evidence type="ECO:0000313" key="1">
    <source>
        <dbReference type="EMBL" id="MCM0620479.1"/>
    </source>
</evidence>
<dbReference type="EMBL" id="JAMOIL010000010">
    <property type="protein sequence ID" value="MCM0620479.1"/>
    <property type="molecule type" value="Genomic_DNA"/>
</dbReference>